<gene>
    <name evidence="2" type="ORF">VZT92_005636</name>
</gene>
<dbReference type="EMBL" id="JBCEZU010000034">
    <property type="protein sequence ID" value="KAK9538078.1"/>
    <property type="molecule type" value="Genomic_DNA"/>
</dbReference>
<accession>A0AAW1FTZ2</accession>
<keyword evidence="3" id="KW-1185">Reference proteome</keyword>
<dbReference type="Proteomes" id="UP001488805">
    <property type="component" value="Unassembled WGS sequence"/>
</dbReference>
<evidence type="ECO:0000313" key="3">
    <source>
        <dbReference type="Proteomes" id="UP001488805"/>
    </source>
</evidence>
<proteinExistence type="predicted"/>
<organism evidence="2 3">
    <name type="scientific">Zoarces viviparus</name>
    <name type="common">Viviparous eelpout</name>
    <name type="synonym">Blennius viviparus</name>
    <dbReference type="NCBI Taxonomy" id="48416"/>
    <lineage>
        <taxon>Eukaryota</taxon>
        <taxon>Metazoa</taxon>
        <taxon>Chordata</taxon>
        <taxon>Craniata</taxon>
        <taxon>Vertebrata</taxon>
        <taxon>Euteleostomi</taxon>
        <taxon>Actinopterygii</taxon>
        <taxon>Neopterygii</taxon>
        <taxon>Teleostei</taxon>
        <taxon>Neoteleostei</taxon>
        <taxon>Acanthomorphata</taxon>
        <taxon>Eupercaria</taxon>
        <taxon>Perciformes</taxon>
        <taxon>Cottioidei</taxon>
        <taxon>Zoarcales</taxon>
        <taxon>Zoarcidae</taxon>
        <taxon>Zoarcinae</taxon>
        <taxon>Zoarces</taxon>
    </lineage>
</organism>
<protein>
    <submittedName>
        <fullName evidence="2">Uncharacterized protein</fullName>
    </submittedName>
</protein>
<name>A0AAW1FTZ2_ZOAVI</name>
<sequence length="104" mass="11973">MLGFSGARRPRKKPPFLPLSVTPCPLRQPEYPSLGRFSEGYSVWSRVSLEERRENTNRVRDRGRAEPYGECRTEWMNAAETERLAPLPLAQTLPRRPVGRPQLP</sequence>
<feature type="region of interest" description="Disordered" evidence="1">
    <location>
        <begin position="1"/>
        <end position="20"/>
    </location>
</feature>
<evidence type="ECO:0000256" key="1">
    <source>
        <dbReference type="SAM" id="MobiDB-lite"/>
    </source>
</evidence>
<comment type="caution">
    <text evidence="2">The sequence shown here is derived from an EMBL/GenBank/DDBJ whole genome shotgun (WGS) entry which is preliminary data.</text>
</comment>
<dbReference type="AlphaFoldDB" id="A0AAW1FTZ2"/>
<reference evidence="2 3" key="1">
    <citation type="journal article" date="2024" name="Genome Biol. Evol.">
        <title>Chromosome-level genome assembly of the viviparous eelpout Zoarces viviparus.</title>
        <authorList>
            <person name="Fuhrmann N."/>
            <person name="Brasseur M.V."/>
            <person name="Bakowski C.E."/>
            <person name="Podsiadlowski L."/>
            <person name="Prost S."/>
            <person name="Krehenwinkel H."/>
            <person name="Mayer C."/>
        </authorList>
    </citation>
    <scope>NUCLEOTIDE SEQUENCE [LARGE SCALE GENOMIC DNA]</scope>
    <source>
        <strain evidence="2">NO-MEL_2022_Ind0_liver</strain>
    </source>
</reference>
<evidence type="ECO:0000313" key="2">
    <source>
        <dbReference type="EMBL" id="KAK9538078.1"/>
    </source>
</evidence>